<feature type="signal peptide" evidence="1">
    <location>
        <begin position="1"/>
        <end position="27"/>
    </location>
</feature>
<dbReference type="Proteomes" id="UP000035068">
    <property type="component" value="Unassembled WGS sequence"/>
</dbReference>
<evidence type="ECO:0000256" key="1">
    <source>
        <dbReference type="SAM" id="SignalP"/>
    </source>
</evidence>
<evidence type="ECO:0000313" key="4">
    <source>
        <dbReference type="Proteomes" id="UP000035068"/>
    </source>
</evidence>
<feature type="chain" id="PRO_5002161812" description="PrcB C-terminal domain-containing protein" evidence="1">
    <location>
        <begin position="28"/>
        <end position="167"/>
    </location>
</feature>
<gene>
    <name evidence="3" type="ORF">GFER_14185</name>
</gene>
<dbReference type="RefSeq" id="WP_040100507.1">
    <property type="nucleotide sequence ID" value="NZ_JWJD01000007.1"/>
</dbReference>
<feature type="domain" description="PrcB C-terminal" evidence="2">
    <location>
        <begin position="84"/>
        <end position="138"/>
    </location>
</feature>
<keyword evidence="1" id="KW-0732">Signal</keyword>
<dbReference type="InterPro" id="IPR025748">
    <property type="entry name" value="PrcB_C_dom"/>
</dbReference>
<evidence type="ECO:0000259" key="2">
    <source>
        <dbReference type="Pfam" id="PF14343"/>
    </source>
</evidence>
<dbReference type="EMBL" id="JWJD01000007">
    <property type="protein sequence ID" value="KIH75750.1"/>
    <property type="molecule type" value="Genomic_DNA"/>
</dbReference>
<keyword evidence="4" id="KW-1185">Reference proteome</keyword>
<comment type="caution">
    <text evidence="3">The sequence shown here is derived from an EMBL/GenBank/DDBJ whole genome shotgun (WGS) entry which is preliminary data.</text>
</comment>
<dbReference type="AlphaFoldDB" id="A0A0C2HL87"/>
<proteinExistence type="predicted"/>
<accession>A0A0C2HL87</accession>
<evidence type="ECO:0000313" key="3">
    <source>
        <dbReference type="EMBL" id="KIH75750.1"/>
    </source>
</evidence>
<protein>
    <recommendedName>
        <fullName evidence="2">PrcB C-terminal domain-containing protein</fullName>
    </recommendedName>
</protein>
<dbReference type="Pfam" id="PF14343">
    <property type="entry name" value="PrcB_C"/>
    <property type="match status" value="1"/>
</dbReference>
<sequence length="167" mass="18536">MPANLNLVRTLTTLVLTMTLISGCAAASPQPFSVLEQGSAAMTTEDFTFAAALEQRKWEQLYAQIHAHRLPAPQPPMIDWEKNLVVLVASGWKPSAGYRVNINRIERRGTRLQAFVEVDEPPAGSLQLTVMTQPYVLALIERPERLQAIEFVDSSGKALRRLEVSLP</sequence>
<name>A0A0C2HL87_9BACT</name>
<organism evidence="3 4">
    <name type="scientific">Geoalkalibacter ferrihydriticus DSM 17813</name>
    <dbReference type="NCBI Taxonomy" id="1121915"/>
    <lineage>
        <taxon>Bacteria</taxon>
        <taxon>Pseudomonadati</taxon>
        <taxon>Thermodesulfobacteriota</taxon>
        <taxon>Desulfuromonadia</taxon>
        <taxon>Desulfuromonadales</taxon>
        <taxon>Geoalkalibacteraceae</taxon>
        <taxon>Geoalkalibacter</taxon>
    </lineage>
</organism>
<reference evidence="3 4" key="1">
    <citation type="submission" date="2014-12" db="EMBL/GenBank/DDBJ databases">
        <title>Genomes of Geoalkalibacter ferrihydriticus and Geoalkalibacter subterraneus, two haloalkaliphilic metal-reducing members of the Geobacteraceae.</title>
        <authorList>
            <person name="Badalamenti J.P."/>
            <person name="Torres C.I."/>
            <person name="Krajmalnik-Brown R."/>
            <person name="Bond D.R."/>
        </authorList>
    </citation>
    <scope>NUCLEOTIDE SEQUENCE [LARGE SCALE GENOMIC DNA]</scope>
    <source>
        <strain evidence="3 4">DSM 17813</strain>
    </source>
</reference>